<feature type="domain" description="Aminotransferase class I/classII large" evidence="4">
    <location>
        <begin position="51"/>
        <end position="436"/>
    </location>
</feature>
<dbReference type="Pfam" id="PF00155">
    <property type="entry name" value="Aminotran_1_2"/>
    <property type="match status" value="1"/>
</dbReference>
<feature type="region of interest" description="Disordered" evidence="3">
    <location>
        <begin position="1"/>
        <end position="21"/>
    </location>
</feature>
<keyword evidence="6" id="KW-1185">Reference proteome</keyword>
<dbReference type="SUPFAM" id="SSF53383">
    <property type="entry name" value="PLP-dependent transferases"/>
    <property type="match status" value="1"/>
</dbReference>
<dbReference type="OrthoDB" id="7042322at2759"/>
<dbReference type="STRING" id="1448318.A0A319EL50"/>
<dbReference type="InterPro" id="IPR015424">
    <property type="entry name" value="PyrdxlP-dep_Trfase"/>
</dbReference>
<dbReference type="InterPro" id="IPR050478">
    <property type="entry name" value="Ethylene_sulfur-biosynth"/>
</dbReference>
<feature type="compositionally biased region" description="Low complexity" evidence="3">
    <location>
        <begin position="1"/>
        <end position="10"/>
    </location>
</feature>
<dbReference type="InterPro" id="IPR004838">
    <property type="entry name" value="NHTrfase_class1_PyrdxlP-BS"/>
</dbReference>
<sequence>MSITTSSETPTPTPFSNRGQKAMEAGTNHTVWDIISNKWDPETNPSGILSVGMAENTLLHDTLLQYIHTNMHLSADHLTYNNGSMGSNALRAAISHFLNRRFNPFHPVQPRHILVTNGCSSAIEHLSFTFLNPGEAVLLGKSYYSAFTMDISLRPEAVVVPVSMRDVDPLSPGSVDAYEKAAILYEKRTGKRVRAVLLCNPHNPLGRCYPRATIDRLMRLCQARKMHLISDEIYALSVWENRVDGDVLFTPFESMLSRDTTNLIDPDLLHVIWGMSKDFGANGLRVGAIISQANPDFHVAGKCLSIYTFISAMSDQITATILADDAFTDKYVATNREKLAQAHEFFVTLLNKHGIEYEHGCNAGFFVWINLGKNYLEAHPGEGGQGGELTDMVYQKLMENRVHLASGTGYGAETPGWFRVVFAHPVPWLEEAMVRILRAVG</sequence>
<dbReference type="InterPro" id="IPR004839">
    <property type="entry name" value="Aminotransferase_I/II_large"/>
</dbReference>
<dbReference type="PRINTS" id="PR00753">
    <property type="entry name" value="ACCSYNTHASE"/>
</dbReference>
<dbReference type="PANTHER" id="PTHR43795">
    <property type="entry name" value="BIFUNCTIONAL ASPARTATE AMINOTRANSFERASE AND GLUTAMATE/ASPARTATE-PREPHENATE AMINOTRANSFERASE-RELATED"/>
    <property type="match status" value="1"/>
</dbReference>
<dbReference type="EMBL" id="KZ826335">
    <property type="protein sequence ID" value="PYI08375.1"/>
    <property type="molecule type" value="Genomic_DNA"/>
</dbReference>
<evidence type="ECO:0000313" key="6">
    <source>
        <dbReference type="Proteomes" id="UP000248423"/>
    </source>
</evidence>
<comment type="similarity">
    <text evidence="1">Belongs to the class-I pyridoxal-phosphate-dependent aminotransferase family.</text>
</comment>
<evidence type="ECO:0000256" key="2">
    <source>
        <dbReference type="ARBA" id="ARBA00022898"/>
    </source>
</evidence>
<name>A0A319EL50_ASPSB</name>
<dbReference type="PROSITE" id="PS00105">
    <property type="entry name" value="AA_TRANSFER_CLASS_1"/>
    <property type="match status" value="1"/>
</dbReference>
<dbReference type="GO" id="GO:0008483">
    <property type="term" value="F:transaminase activity"/>
    <property type="evidence" value="ECO:0007669"/>
    <property type="project" value="TreeGrafter"/>
</dbReference>
<reference evidence="5 6" key="1">
    <citation type="submission" date="2018-02" db="EMBL/GenBank/DDBJ databases">
        <title>The genomes of Aspergillus section Nigri reveals drivers in fungal speciation.</title>
        <authorList>
            <consortium name="DOE Joint Genome Institute"/>
            <person name="Vesth T.C."/>
            <person name="Nybo J."/>
            <person name="Theobald S."/>
            <person name="Brandl J."/>
            <person name="Frisvad J.C."/>
            <person name="Nielsen K.F."/>
            <person name="Lyhne E.K."/>
            <person name="Kogle M.E."/>
            <person name="Kuo A."/>
            <person name="Riley R."/>
            <person name="Clum A."/>
            <person name="Nolan M."/>
            <person name="Lipzen A."/>
            <person name="Salamov A."/>
            <person name="Henrissat B."/>
            <person name="Wiebenga A."/>
            <person name="De vries R.P."/>
            <person name="Grigoriev I.V."/>
            <person name="Mortensen U.H."/>
            <person name="Andersen M.R."/>
            <person name="Baker S.E."/>
        </authorList>
    </citation>
    <scope>NUCLEOTIDE SEQUENCE [LARGE SCALE GENOMIC DNA]</scope>
    <source>
        <strain evidence="5 6">CBS 121057</strain>
    </source>
</reference>
<gene>
    <name evidence="5" type="ORF">BO78DRAFT_310870</name>
</gene>
<dbReference type="InterPro" id="IPR015422">
    <property type="entry name" value="PyrdxlP-dep_Trfase_small"/>
</dbReference>
<dbReference type="Proteomes" id="UP000248423">
    <property type="component" value="Unassembled WGS sequence"/>
</dbReference>
<keyword evidence="2" id="KW-0663">Pyridoxal phosphate</keyword>
<dbReference type="GO" id="GO:0006520">
    <property type="term" value="P:amino acid metabolic process"/>
    <property type="evidence" value="ECO:0007669"/>
    <property type="project" value="TreeGrafter"/>
</dbReference>
<dbReference type="GO" id="GO:0030170">
    <property type="term" value="F:pyridoxal phosphate binding"/>
    <property type="evidence" value="ECO:0007669"/>
    <property type="project" value="InterPro"/>
</dbReference>
<dbReference type="CDD" id="cd00609">
    <property type="entry name" value="AAT_like"/>
    <property type="match status" value="1"/>
</dbReference>
<evidence type="ECO:0000259" key="4">
    <source>
        <dbReference type="Pfam" id="PF00155"/>
    </source>
</evidence>
<dbReference type="Gene3D" id="3.40.640.10">
    <property type="entry name" value="Type I PLP-dependent aspartate aminotransferase-like (Major domain)"/>
    <property type="match status" value="1"/>
</dbReference>
<evidence type="ECO:0000256" key="1">
    <source>
        <dbReference type="ARBA" id="ARBA00007441"/>
    </source>
</evidence>
<keyword evidence="5" id="KW-0808">Transferase</keyword>
<proteinExistence type="inferred from homology"/>
<dbReference type="AlphaFoldDB" id="A0A319EL50"/>
<dbReference type="Gene3D" id="3.90.1150.10">
    <property type="entry name" value="Aspartate Aminotransferase, domain 1"/>
    <property type="match status" value="1"/>
</dbReference>
<organism evidence="5 6">
    <name type="scientific">Aspergillus sclerotiicarbonarius (strain CBS 121057 / IBT 28362)</name>
    <dbReference type="NCBI Taxonomy" id="1448318"/>
    <lineage>
        <taxon>Eukaryota</taxon>
        <taxon>Fungi</taxon>
        <taxon>Dikarya</taxon>
        <taxon>Ascomycota</taxon>
        <taxon>Pezizomycotina</taxon>
        <taxon>Eurotiomycetes</taxon>
        <taxon>Eurotiomycetidae</taxon>
        <taxon>Eurotiales</taxon>
        <taxon>Aspergillaceae</taxon>
        <taxon>Aspergillus</taxon>
        <taxon>Aspergillus subgen. Circumdati</taxon>
    </lineage>
</organism>
<accession>A0A319EL50</accession>
<dbReference type="InterPro" id="IPR015421">
    <property type="entry name" value="PyrdxlP-dep_Trfase_major"/>
</dbReference>
<dbReference type="VEuPathDB" id="FungiDB:BO78DRAFT_310870"/>
<dbReference type="PANTHER" id="PTHR43795:SF63">
    <property type="entry name" value="PUTATIVE (AFU_ORTHOLOGUE AFUA_4G00630)-RELATED"/>
    <property type="match status" value="1"/>
</dbReference>
<evidence type="ECO:0000256" key="3">
    <source>
        <dbReference type="SAM" id="MobiDB-lite"/>
    </source>
</evidence>
<evidence type="ECO:0000313" key="5">
    <source>
        <dbReference type="EMBL" id="PYI08375.1"/>
    </source>
</evidence>
<protein>
    <submittedName>
        <fullName evidence="5">PLP-dependent transferase</fullName>
    </submittedName>
</protein>